<evidence type="ECO:0000256" key="1">
    <source>
        <dbReference type="SAM" id="MobiDB-lite"/>
    </source>
</evidence>
<protein>
    <recommendedName>
        <fullName evidence="4">DUF4279 domain-containing protein</fullName>
    </recommendedName>
</protein>
<dbReference type="EMBL" id="FNPZ01000003">
    <property type="protein sequence ID" value="SDZ32666.1"/>
    <property type="molecule type" value="Genomic_DNA"/>
</dbReference>
<dbReference type="OrthoDB" id="5005797at2"/>
<gene>
    <name evidence="2" type="ORF">SAMN05216554_3289</name>
</gene>
<dbReference type="RefSeq" id="WP_092555700.1">
    <property type="nucleotide sequence ID" value="NZ_FNPZ01000003.1"/>
</dbReference>
<accession>A0A1H3S3S3</accession>
<evidence type="ECO:0000313" key="2">
    <source>
        <dbReference type="EMBL" id="SDZ32666.1"/>
    </source>
</evidence>
<evidence type="ECO:0000313" key="3">
    <source>
        <dbReference type="Proteomes" id="UP000198891"/>
    </source>
</evidence>
<feature type="region of interest" description="Disordered" evidence="1">
    <location>
        <begin position="37"/>
        <end position="60"/>
    </location>
</feature>
<proteinExistence type="predicted"/>
<keyword evidence="3" id="KW-1185">Reference proteome</keyword>
<evidence type="ECO:0008006" key="4">
    <source>
        <dbReference type="Google" id="ProtNLM"/>
    </source>
</evidence>
<dbReference type="Proteomes" id="UP000198891">
    <property type="component" value="Unassembled WGS sequence"/>
</dbReference>
<dbReference type="AlphaFoldDB" id="A0A1H3S3S3"/>
<dbReference type="Pfam" id="PF14106">
    <property type="entry name" value="DUF4279"/>
    <property type="match status" value="1"/>
</dbReference>
<sequence length="141" mass="15104">MIQWGRATFSVNSTATTPERISEILGLIPTTVAHAGSERRLGKPRSHHHWSIDGPRAENTATDQTGKAALAELVSLISPVAENIQNLPADCDVAIWWSADSDSTQGGFVLPAELLRAIAALGVDVYATVYLESDGAHDRDD</sequence>
<reference evidence="2 3" key="1">
    <citation type="submission" date="2016-10" db="EMBL/GenBank/DDBJ databases">
        <authorList>
            <person name="de Groot N.N."/>
        </authorList>
    </citation>
    <scope>NUCLEOTIDE SEQUENCE [LARGE SCALE GENOMIC DNA]</scope>
    <source>
        <strain evidence="2 3">CGMCC 4.3491</strain>
    </source>
</reference>
<name>A0A1H3S3S3_9MICO</name>
<dbReference type="InterPro" id="IPR025459">
    <property type="entry name" value="DUF4279"/>
</dbReference>
<organism evidence="2 3">
    <name type="scientific">Herbiconiux ginsengi</name>
    <dbReference type="NCBI Taxonomy" id="381665"/>
    <lineage>
        <taxon>Bacteria</taxon>
        <taxon>Bacillati</taxon>
        <taxon>Actinomycetota</taxon>
        <taxon>Actinomycetes</taxon>
        <taxon>Micrococcales</taxon>
        <taxon>Microbacteriaceae</taxon>
        <taxon>Herbiconiux</taxon>
    </lineage>
</organism>